<organism evidence="3 4">
    <name type="scientific">Eumeta variegata</name>
    <name type="common">Bagworm moth</name>
    <name type="synonym">Eumeta japonica</name>
    <dbReference type="NCBI Taxonomy" id="151549"/>
    <lineage>
        <taxon>Eukaryota</taxon>
        <taxon>Metazoa</taxon>
        <taxon>Ecdysozoa</taxon>
        <taxon>Arthropoda</taxon>
        <taxon>Hexapoda</taxon>
        <taxon>Insecta</taxon>
        <taxon>Pterygota</taxon>
        <taxon>Neoptera</taxon>
        <taxon>Endopterygota</taxon>
        <taxon>Lepidoptera</taxon>
        <taxon>Glossata</taxon>
        <taxon>Ditrysia</taxon>
        <taxon>Tineoidea</taxon>
        <taxon>Psychidae</taxon>
        <taxon>Oiketicinae</taxon>
        <taxon>Eumeta</taxon>
    </lineage>
</organism>
<feature type="region of interest" description="Disordered" evidence="1">
    <location>
        <begin position="26"/>
        <end position="56"/>
    </location>
</feature>
<accession>A0A4C1WEK2</accession>
<sequence length="204" mass="22321">MATFIYQLFINALGVNAVGAGRGRSASGARARARPAPPSSPGGPRGAGLRSHSAAPRARAARAAAGRLSPHLHGINLTSGPAYIKSYFSSSRPESELAGASPRVRGAALGASFSIRITFASVFYIFLFVREVTQRSTAKRCKTEAPGELVRTLGRARKHLMMFRRCLERKNFNVYFLDVQNARRRARVKNSRNMFKNFVSRIPI</sequence>
<keyword evidence="2" id="KW-1133">Transmembrane helix</keyword>
<keyword evidence="2" id="KW-0472">Membrane</keyword>
<evidence type="ECO:0000313" key="3">
    <source>
        <dbReference type="EMBL" id="GBP48587.1"/>
    </source>
</evidence>
<evidence type="ECO:0000256" key="2">
    <source>
        <dbReference type="SAM" id="Phobius"/>
    </source>
</evidence>
<dbReference type="Proteomes" id="UP000299102">
    <property type="component" value="Unassembled WGS sequence"/>
</dbReference>
<comment type="caution">
    <text evidence="3">The sequence shown here is derived from an EMBL/GenBank/DDBJ whole genome shotgun (WGS) entry which is preliminary data.</text>
</comment>
<feature type="transmembrane region" description="Helical" evidence="2">
    <location>
        <begin position="107"/>
        <end position="129"/>
    </location>
</feature>
<keyword evidence="2" id="KW-0812">Transmembrane</keyword>
<dbReference type="EMBL" id="BGZK01000527">
    <property type="protein sequence ID" value="GBP48587.1"/>
    <property type="molecule type" value="Genomic_DNA"/>
</dbReference>
<name>A0A4C1WEK2_EUMVA</name>
<proteinExistence type="predicted"/>
<reference evidence="3 4" key="1">
    <citation type="journal article" date="2019" name="Commun. Biol.">
        <title>The bagworm genome reveals a unique fibroin gene that provides high tensile strength.</title>
        <authorList>
            <person name="Kono N."/>
            <person name="Nakamura H."/>
            <person name="Ohtoshi R."/>
            <person name="Tomita M."/>
            <person name="Numata K."/>
            <person name="Arakawa K."/>
        </authorList>
    </citation>
    <scope>NUCLEOTIDE SEQUENCE [LARGE SCALE GENOMIC DNA]</scope>
</reference>
<evidence type="ECO:0000313" key="4">
    <source>
        <dbReference type="Proteomes" id="UP000299102"/>
    </source>
</evidence>
<keyword evidence="4" id="KW-1185">Reference proteome</keyword>
<dbReference type="AlphaFoldDB" id="A0A4C1WEK2"/>
<gene>
    <name evidence="3" type="ORF">EVAR_27973_1</name>
</gene>
<protein>
    <submittedName>
        <fullName evidence="3">Uncharacterized protein</fullName>
    </submittedName>
</protein>
<feature type="compositionally biased region" description="Low complexity" evidence="1">
    <location>
        <begin position="47"/>
        <end position="56"/>
    </location>
</feature>
<evidence type="ECO:0000256" key="1">
    <source>
        <dbReference type="SAM" id="MobiDB-lite"/>
    </source>
</evidence>